<dbReference type="SMART" id="SM00225">
    <property type="entry name" value="BTB"/>
    <property type="match status" value="1"/>
</dbReference>
<protein>
    <recommendedName>
        <fullName evidence="2">BTB domain-containing protein</fullName>
    </recommendedName>
</protein>
<dbReference type="STRING" id="7994.ENSAMXP00000037165"/>
<dbReference type="Bgee" id="ENSAMXG00000041607">
    <property type="expression patterns" value="Expressed in brain and 9 other cell types or tissues"/>
</dbReference>
<dbReference type="InterPro" id="IPR000210">
    <property type="entry name" value="BTB/POZ_dom"/>
</dbReference>
<dbReference type="GO" id="GO:0000978">
    <property type="term" value="F:RNA polymerase II cis-regulatory region sequence-specific DNA binding"/>
    <property type="evidence" value="ECO:0007669"/>
    <property type="project" value="TreeGrafter"/>
</dbReference>
<dbReference type="PROSITE" id="PS50097">
    <property type="entry name" value="BTB"/>
    <property type="match status" value="1"/>
</dbReference>
<dbReference type="InterPro" id="IPR050457">
    <property type="entry name" value="ZnFinger_BTB_dom_contain"/>
</dbReference>
<dbReference type="SUPFAM" id="SSF54695">
    <property type="entry name" value="POZ domain"/>
    <property type="match status" value="1"/>
</dbReference>
<dbReference type="PANTHER" id="PTHR46105:SF28">
    <property type="entry name" value="ZINC FINGER PROTEIN 37-LIKE"/>
    <property type="match status" value="1"/>
</dbReference>
<dbReference type="InParanoid" id="A0A3B1J5P6"/>
<reference evidence="4" key="2">
    <citation type="journal article" date="2014" name="Nat. Commun.">
        <title>The cavefish genome reveals candidate genes for eye loss.</title>
        <authorList>
            <person name="McGaugh S.E."/>
            <person name="Gross J.B."/>
            <person name="Aken B."/>
            <person name="Blin M."/>
            <person name="Borowsky R."/>
            <person name="Chalopin D."/>
            <person name="Hinaux H."/>
            <person name="Jeffery W.R."/>
            <person name="Keene A."/>
            <person name="Ma L."/>
            <person name="Minx P."/>
            <person name="Murphy D."/>
            <person name="O'Quin K.E."/>
            <person name="Retaux S."/>
            <person name="Rohner N."/>
            <person name="Searle S.M."/>
            <person name="Stahl B.A."/>
            <person name="Tabin C."/>
            <person name="Volff J.N."/>
            <person name="Yoshizawa M."/>
            <person name="Warren W.C."/>
        </authorList>
    </citation>
    <scope>NUCLEOTIDE SEQUENCE [LARGE SCALE GENOMIC DNA]</scope>
    <source>
        <strain evidence="4">female</strain>
    </source>
</reference>
<dbReference type="PANTHER" id="PTHR46105">
    <property type="entry name" value="AGAP004733-PA"/>
    <property type="match status" value="1"/>
</dbReference>
<accession>A0A3B1J5P6</accession>
<feature type="domain" description="BTB" evidence="2">
    <location>
        <begin position="15"/>
        <end position="83"/>
    </location>
</feature>
<evidence type="ECO:0000313" key="3">
    <source>
        <dbReference type="Ensembl" id="ENSAMXP00000037165.1"/>
    </source>
</evidence>
<feature type="region of interest" description="Disordered" evidence="1">
    <location>
        <begin position="111"/>
        <end position="170"/>
    </location>
</feature>
<organism evidence="3 4">
    <name type="scientific">Astyanax mexicanus</name>
    <name type="common">Blind cave fish</name>
    <name type="synonym">Astyanax fasciatus mexicanus</name>
    <dbReference type="NCBI Taxonomy" id="7994"/>
    <lineage>
        <taxon>Eukaryota</taxon>
        <taxon>Metazoa</taxon>
        <taxon>Chordata</taxon>
        <taxon>Craniata</taxon>
        <taxon>Vertebrata</taxon>
        <taxon>Euteleostomi</taxon>
        <taxon>Actinopterygii</taxon>
        <taxon>Neopterygii</taxon>
        <taxon>Teleostei</taxon>
        <taxon>Ostariophysi</taxon>
        <taxon>Characiformes</taxon>
        <taxon>Characoidei</taxon>
        <taxon>Acestrorhamphidae</taxon>
        <taxon>Acestrorhamphinae</taxon>
        <taxon>Astyanax</taxon>
    </lineage>
</organism>
<dbReference type="GeneTree" id="ENSGT00940000180074"/>
<dbReference type="Gene3D" id="3.30.710.10">
    <property type="entry name" value="Potassium Channel Kv1.1, Chain A"/>
    <property type="match status" value="1"/>
</dbReference>
<proteinExistence type="predicted"/>
<dbReference type="InterPro" id="IPR011333">
    <property type="entry name" value="SKP1/BTB/POZ_sf"/>
</dbReference>
<reference evidence="3" key="3">
    <citation type="submission" date="2025-08" db="UniProtKB">
        <authorList>
            <consortium name="Ensembl"/>
        </authorList>
    </citation>
    <scope>IDENTIFICATION</scope>
</reference>
<dbReference type="AlphaFoldDB" id="A0A3B1J5P6"/>
<sequence>MDRLNEQRLLQPDLCDVDIVLLRHKATFQAHKGVLAAYSPFFHSLFASSKELQRVELSLEALRPQGLLQILNFIYTSKLLVNCGNAQDVLRAATVLQMSNIASSCRELMSRGSLPSRSTSATEQTKQQDGSSSKVPTSTWRSSRSRTCPVPRSLRGKVRGRRTLSRSEMGRQDRCVRWRAKWRCRWTQKILRPSTESK</sequence>
<dbReference type="GO" id="GO:0000981">
    <property type="term" value="F:DNA-binding transcription factor activity, RNA polymerase II-specific"/>
    <property type="evidence" value="ECO:0007669"/>
    <property type="project" value="TreeGrafter"/>
</dbReference>
<evidence type="ECO:0000313" key="4">
    <source>
        <dbReference type="Proteomes" id="UP000018467"/>
    </source>
</evidence>
<keyword evidence="4" id="KW-1185">Reference proteome</keyword>
<dbReference type="Proteomes" id="UP000018467">
    <property type="component" value="Unassembled WGS sequence"/>
</dbReference>
<reference evidence="4" key="1">
    <citation type="submission" date="2013-03" db="EMBL/GenBank/DDBJ databases">
        <authorList>
            <person name="Jeffery W."/>
            <person name="Warren W."/>
            <person name="Wilson R.K."/>
        </authorList>
    </citation>
    <scope>NUCLEOTIDE SEQUENCE</scope>
    <source>
        <strain evidence="4">female</strain>
    </source>
</reference>
<dbReference type="Ensembl" id="ENSAMXT00000053022.1">
    <property type="protein sequence ID" value="ENSAMXP00000037165.1"/>
    <property type="gene ID" value="ENSAMXG00000041607.1"/>
</dbReference>
<reference evidence="3" key="4">
    <citation type="submission" date="2025-09" db="UniProtKB">
        <authorList>
            <consortium name="Ensembl"/>
        </authorList>
    </citation>
    <scope>IDENTIFICATION</scope>
</reference>
<dbReference type="Pfam" id="PF00651">
    <property type="entry name" value="BTB"/>
    <property type="match status" value="1"/>
</dbReference>
<feature type="compositionally biased region" description="Polar residues" evidence="1">
    <location>
        <begin position="113"/>
        <end position="136"/>
    </location>
</feature>
<evidence type="ECO:0000259" key="2">
    <source>
        <dbReference type="PROSITE" id="PS50097"/>
    </source>
</evidence>
<name>A0A3B1J5P6_ASTMX</name>
<evidence type="ECO:0000256" key="1">
    <source>
        <dbReference type="SAM" id="MobiDB-lite"/>
    </source>
</evidence>
<feature type="compositionally biased region" description="Basic residues" evidence="1">
    <location>
        <begin position="154"/>
        <end position="164"/>
    </location>
</feature>
<feature type="compositionally biased region" description="Low complexity" evidence="1">
    <location>
        <begin position="137"/>
        <end position="147"/>
    </location>
</feature>